<organism evidence="2">
    <name type="scientific">Desulfobacca acetoxidans</name>
    <dbReference type="NCBI Taxonomy" id="60893"/>
    <lineage>
        <taxon>Bacteria</taxon>
        <taxon>Pseudomonadati</taxon>
        <taxon>Thermodesulfobacteriota</taxon>
        <taxon>Desulfobaccia</taxon>
        <taxon>Desulfobaccales</taxon>
        <taxon>Desulfobaccaceae</taxon>
        <taxon>Desulfobacca</taxon>
    </lineage>
</organism>
<feature type="transmembrane region" description="Helical" evidence="1">
    <location>
        <begin position="239"/>
        <end position="258"/>
    </location>
</feature>
<evidence type="ECO:0000313" key="2">
    <source>
        <dbReference type="EMBL" id="HGF34870.1"/>
    </source>
</evidence>
<feature type="transmembrane region" description="Helical" evidence="1">
    <location>
        <begin position="88"/>
        <end position="106"/>
    </location>
</feature>
<name>A0A7C3Z9K5_9BACT</name>
<keyword evidence="1" id="KW-0812">Transmembrane</keyword>
<feature type="transmembrane region" description="Helical" evidence="1">
    <location>
        <begin position="127"/>
        <end position="147"/>
    </location>
</feature>
<comment type="caution">
    <text evidence="2">The sequence shown here is derived from an EMBL/GenBank/DDBJ whole genome shotgun (WGS) entry which is preliminary data.</text>
</comment>
<evidence type="ECO:0000256" key="1">
    <source>
        <dbReference type="SAM" id="Phobius"/>
    </source>
</evidence>
<dbReference type="PANTHER" id="PTHR39419">
    <property type="entry name" value="SLL0814 PROTEIN"/>
    <property type="match status" value="1"/>
</dbReference>
<dbReference type="PANTHER" id="PTHR39419:SF1">
    <property type="entry name" value="SLL0814 PROTEIN"/>
    <property type="match status" value="1"/>
</dbReference>
<dbReference type="AlphaFoldDB" id="A0A7C3Z9K5"/>
<dbReference type="InterPro" id="IPR007354">
    <property type="entry name" value="CruF-like"/>
</dbReference>
<gene>
    <name evidence="2" type="ORF">ENW96_10865</name>
</gene>
<feature type="transmembrane region" description="Helical" evidence="1">
    <location>
        <begin position="167"/>
        <end position="192"/>
    </location>
</feature>
<reference evidence="2" key="1">
    <citation type="journal article" date="2020" name="mSystems">
        <title>Genome- and Community-Level Interaction Insights into Carbon Utilization and Element Cycling Functions of Hydrothermarchaeota in Hydrothermal Sediment.</title>
        <authorList>
            <person name="Zhou Z."/>
            <person name="Liu Y."/>
            <person name="Xu W."/>
            <person name="Pan J."/>
            <person name="Luo Z.H."/>
            <person name="Li M."/>
        </authorList>
    </citation>
    <scope>NUCLEOTIDE SEQUENCE [LARGE SCALE GENOMIC DNA]</scope>
    <source>
        <strain evidence="2">SpSt-897</strain>
    </source>
</reference>
<feature type="transmembrane region" description="Helical" evidence="1">
    <location>
        <begin position="39"/>
        <end position="68"/>
    </location>
</feature>
<dbReference type="EMBL" id="DTMF01000265">
    <property type="protein sequence ID" value="HGF34870.1"/>
    <property type="molecule type" value="Genomic_DNA"/>
</dbReference>
<accession>A0A7C3Z9K5</accession>
<sequence length="266" mass="30205">MHFLSLLWGTILLRPYVFIFLTCYLALATWQFGGGRTLAFLAAGYLVAWMAEFCSIHTGFPFGVYFYIPATTDRELWVAGVPFMDSLSYVFLAYASYSMALLALCPNRWQGRRFFLDDSRLRFSWRTTILGGVLMMTLDVVTDPVALRGYRWFLGQIYGYPEAGAYFGIPLANFAGWLLVSVILVRVLQFLVSHLPSRPFWDLGRREFPGRALLGPGLYLGILAFNLALTLWIDEPNIFWAGVFISLPFLTWLALKVWPDRGLGSA</sequence>
<keyword evidence="1" id="KW-1133">Transmembrane helix</keyword>
<feature type="transmembrane region" description="Helical" evidence="1">
    <location>
        <begin position="6"/>
        <end position="27"/>
    </location>
</feature>
<feature type="transmembrane region" description="Helical" evidence="1">
    <location>
        <begin position="213"/>
        <end position="233"/>
    </location>
</feature>
<keyword evidence="1" id="KW-0472">Membrane</keyword>
<proteinExistence type="predicted"/>
<protein>
    <submittedName>
        <fullName evidence="2">Carotenoid biosynthesis protein</fullName>
    </submittedName>
</protein>
<dbReference type="Pfam" id="PF04240">
    <property type="entry name" value="Caroten_synth"/>
    <property type="match status" value="1"/>
</dbReference>